<keyword evidence="2" id="KW-1185">Reference proteome</keyword>
<dbReference type="PANTHER" id="PTHR30528">
    <property type="entry name" value="CYTOPLASMIC PROTEIN"/>
    <property type="match status" value="1"/>
</dbReference>
<comment type="caution">
    <text evidence="1">The sequence shown here is derived from an EMBL/GenBank/DDBJ whole genome shotgun (WGS) entry which is preliminary data.</text>
</comment>
<name>A0ABR8MGV1_9ACTN</name>
<proteinExistence type="predicted"/>
<evidence type="ECO:0000313" key="1">
    <source>
        <dbReference type="EMBL" id="MBD3914316.1"/>
    </source>
</evidence>
<dbReference type="PANTHER" id="PTHR30528:SF0">
    <property type="entry name" value="CYTOPLASMIC PROTEIN"/>
    <property type="match status" value="1"/>
</dbReference>
<organism evidence="1 2">
    <name type="scientific">Nocardioides hwasunensis</name>
    <dbReference type="NCBI Taxonomy" id="397258"/>
    <lineage>
        <taxon>Bacteria</taxon>
        <taxon>Bacillati</taxon>
        <taxon>Actinomycetota</taxon>
        <taxon>Actinomycetes</taxon>
        <taxon>Propionibacteriales</taxon>
        <taxon>Nocardioidaceae</taxon>
        <taxon>Nocardioides</taxon>
    </lineage>
</organism>
<sequence>MSVRSGWLPHVDQLTKLQARRIALGAQGFTDRAHSAPSMRTLERTVQRTGVLQVDSVNVLQRAHYMPLYSRMGPYDVDLLRRAQSGTARRPRRLVEYWAHVQALMPVELWPLMRHRMEKYRAERGKWGFAATDPGLEPRVLAAVRDRGPVTARDLEEEFSTGPRSREHWGWNWSEARKVLDYLFLVGDVAVAGRTSQFEVVYDLTERVLPAAVLDAPTPTPQEAVTELVRRAARSHGVASGACLADYYRLRLQPAPGKASTKVAIDQLVEDGELVPVRVQGWKPQAYLHRDARLPRRVGARALLSPFDPVVWQRARAEALFDFFYRIEIYVPREQRLHGYYVLPFLLGDRLVGRVDLKADRAARALLVPGAFVEPGAPPETVEELAAELRRLAGWLGLDDVVVGRGSGASGDLLQALGEALER</sequence>
<protein>
    <submittedName>
        <fullName evidence="1">YcaQ family DNA glycosylase</fullName>
    </submittedName>
</protein>
<dbReference type="Pfam" id="PF06224">
    <property type="entry name" value="AlkZ-like"/>
    <property type="match status" value="1"/>
</dbReference>
<dbReference type="Proteomes" id="UP000649289">
    <property type="component" value="Unassembled WGS sequence"/>
</dbReference>
<dbReference type="EMBL" id="JACXYY010000002">
    <property type="protein sequence ID" value="MBD3914316.1"/>
    <property type="molecule type" value="Genomic_DNA"/>
</dbReference>
<reference evidence="1 2" key="1">
    <citation type="submission" date="2020-09" db="EMBL/GenBank/DDBJ databases">
        <title>novel species in genus Nocardioides.</title>
        <authorList>
            <person name="Zhang G."/>
        </authorList>
    </citation>
    <scope>NUCLEOTIDE SEQUENCE [LARGE SCALE GENOMIC DNA]</scope>
    <source>
        <strain evidence="1 2">19197</strain>
    </source>
</reference>
<gene>
    <name evidence="1" type="ORF">IEZ25_06785</name>
</gene>
<evidence type="ECO:0000313" key="2">
    <source>
        <dbReference type="Proteomes" id="UP000649289"/>
    </source>
</evidence>
<dbReference type="InterPro" id="IPR009351">
    <property type="entry name" value="AlkZ-like"/>
</dbReference>
<accession>A0ABR8MGV1</accession>